<proteinExistence type="predicted"/>
<dbReference type="OrthoDB" id="433465at2759"/>
<feature type="non-terminal residue" evidence="1">
    <location>
        <position position="64"/>
    </location>
</feature>
<dbReference type="AlphaFoldDB" id="A0A812TFZ4"/>
<comment type="caution">
    <text evidence="1">The sequence shown here is derived from an EMBL/GenBank/DDBJ whole genome shotgun (WGS) entry which is preliminary data.</text>
</comment>
<organism evidence="1 2">
    <name type="scientific">Symbiodinium pilosum</name>
    <name type="common">Dinoflagellate</name>
    <dbReference type="NCBI Taxonomy" id="2952"/>
    <lineage>
        <taxon>Eukaryota</taxon>
        <taxon>Sar</taxon>
        <taxon>Alveolata</taxon>
        <taxon>Dinophyceae</taxon>
        <taxon>Suessiales</taxon>
        <taxon>Symbiodiniaceae</taxon>
        <taxon>Symbiodinium</taxon>
    </lineage>
</organism>
<sequence>VWGVAVLILLTAVLFGLLVSAKRVQTRRRLQWLQKQRHTGRQFVGMNDEAMLLFESLRGRPWRN</sequence>
<keyword evidence="2" id="KW-1185">Reference proteome</keyword>
<evidence type="ECO:0000313" key="1">
    <source>
        <dbReference type="EMBL" id="CAE7524836.1"/>
    </source>
</evidence>
<gene>
    <name evidence="1" type="ORF">SPIL2461_LOCUS13781</name>
</gene>
<dbReference type="EMBL" id="CAJNIZ010030591">
    <property type="protein sequence ID" value="CAE7524836.1"/>
    <property type="molecule type" value="Genomic_DNA"/>
</dbReference>
<reference evidence="1" key="1">
    <citation type="submission" date="2021-02" db="EMBL/GenBank/DDBJ databases">
        <authorList>
            <person name="Dougan E. K."/>
            <person name="Rhodes N."/>
            <person name="Thang M."/>
            <person name="Chan C."/>
        </authorList>
    </citation>
    <scope>NUCLEOTIDE SEQUENCE</scope>
</reference>
<dbReference type="Proteomes" id="UP000649617">
    <property type="component" value="Unassembled WGS sequence"/>
</dbReference>
<evidence type="ECO:0000313" key="2">
    <source>
        <dbReference type="Proteomes" id="UP000649617"/>
    </source>
</evidence>
<accession>A0A812TFZ4</accession>
<protein>
    <submittedName>
        <fullName evidence="1">Uncharacterized protein</fullName>
    </submittedName>
</protein>
<name>A0A812TFZ4_SYMPI</name>